<dbReference type="SUPFAM" id="SSF57701">
    <property type="entry name" value="Zn2/Cys6 DNA-binding domain"/>
    <property type="match status" value="1"/>
</dbReference>
<dbReference type="GO" id="GO:0008270">
    <property type="term" value="F:zinc ion binding"/>
    <property type="evidence" value="ECO:0007669"/>
    <property type="project" value="InterPro"/>
</dbReference>
<evidence type="ECO:0000313" key="3">
    <source>
        <dbReference type="Proteomes" id="UP000664132"/>
    </source>
</evidence>
<dbReference type="Pfam" id="PF11951">
    <property type="entry name" value="Fungal_trans_2"/>
    <property type="match status" value="1"/>
</dbReference>
<dbReference type="AlphaFoldDB" id="A0A8H7W2F1"/>
<proteinExistence type="predicted"/>
<organism evidence="2 3">
    <name type="scientific">Cadophora malorum</name>
    <dbReference type="NCBI Taxonomy" id="108018"/>
    <lineage>
        <taxon>Eukaryota</taxon>
        <taxon>Fungi</taxon>
        <taxon>Dikarya</taxon>
        <taxon>Ascomycota</taxon>
        <taxon>Pezizomycotina</taxon>
        <taxon>Leotiomycetes</taxon>
        <taxon>Helotiales</taxon>
        <taxon>Ploettnerulaceae</taxon>
        <taxon>Cadophora</taxon>
    </lineage>
</organism>
<dbReference type="Proteomes" id="UP000664132">
    <property type="component" value="Unassembled WGS sequence"/>
</dbReference>
<dbReference type="EMBL" id="JAFJYH010000228">
    <property type="protein sequence ID" value="KAG4415271.1"/>
    <property type="molecule type" value="Genomic_DNA"/>
</dbReference>
<dbReference type="InterPro" id="IPR001138">
    <property type="entry name" value="Zn2Cys6_DnaBD"/>
</dbReference>
<name>A0A8H7W2F1_9HELO</name>
<reference evidence="2" key="1">
    <citation type="submission" date="2021-02" db="EMBL/GenBank/DDBJ databases">
        <title>Genome sequence Cadophora malorum strain M34.</title>
        <authorList>
            <person name="Stefanovic E."/>
            <person name="Vu D."/>
            <person name="Scully C."/>
            <person name="Dijksterhuis J."/>
            <person name="Roader J."/>
            <person name="Houbraken J."/>
        </authorList>
    </citation>
    <scope>NUCLEOTIDE SEQUENCE</scope>
    <source>
        <strain evidence="2">M34</strain>
    </source>
</reference>
<dbReference type="GO" id="GO:0000981">
    <property type="term" value="F:DNA-binding transcription factor activity, RNA polymerase II-specific"/>
    <property type="evidence" value="ECO:0007669"/>
    <property type="project" value="InterPro"/>
</dbReference>
<dbReference type="InterPro" id="IPR021858">
    <property type="entry name" value="Fun_TF"/>
</dbReference>
<gene>
    <name evidence="2" type="ORF">IFR04_011578</name>
</gene>
<protein>
    <recommendedName>
        <fullName evidence="4">Zn(2)-C6 fungal-type domain-containing protein</fullName>
    </recommendedName>
</protein>
<dbReference type="InterPro" id="IPR036864">
    <property type="entry name" value="Zn2-C6_fun-type_DNA-bd_sf"/>
</dbReference>
<accession>A0A8H7W2F1</accession>
<dbReference type="OrthoDB" id="4137815at2759"/>
<keyword evidence="3" id="KW-1185">Reference proteome</keyword>
<evidence type="ECO:0008006" key="4">
    <source>
        <dbReference type="Google" id="ProtNLM"/>
    </source>
</evidence>
<keyword evidence="1" id="KW-0539">Nucleus</keyword>
<evidence type="ECO:0000256" key="1">
    <source>
        <dbReference type="ARBA" id="ARBA00023242"/>
    </source>
</evidence>
<comment type="caution">
    <text evidence="2">The sequence shown here is derived from an EMBL/GenBank/DDBJ whole genome shotgun (WGS) entry which is preliminary data.</text>
</comment>
<dbReference type="CDD" id="cd00067">
    <property type="entry name" value="GAL4"/>
    <property type="match status" value="1"/>
</dbReference>
<evidence type="ECO:0000313" key="2">
    <source>
        <dbReference type="EMBL" id="KAG4415271.1"/>
    </source>
</evidence>
<sequence length="496" mass="55500">MPGRRACDRCFKYKQKCNFEDDEEACLECELSKSTCTTLRSKVRQGRRPKVKSLGPEGSLQVWAVDRPLACTVMVSKNYAFTPPGKPHLLSVNYWGTPKFLTIAELATDLQVNGLQTQPSSDDEQFLSLASPFQVDSPEVLKLFTDTYDLFMLGPSFAWRMRAAFQYSYIGSPVLLHDIIAVLWTTVKRARNNIAAWDQDDVARGAVSLQQLRTAQISGMGDALAILALGQTLAAFDLLTSCSGSTSILRYSLTSIRPWHESVAKNPILDPVIIASIFWDTLNCLMAGEIPILEQISRDVPIVDRMAGHCTTLLPVFYDLCVASKKAKDDRDAGSAADIHDLAQIRQKVLWWRPEPPSNLAENFSDQEILKMEAQASVYRSAALLFCHRTLHPIGTLDEVAREHANNIMSEFSKYSSMLKPETRLQNVGFPILLVALEIHDLPKDIWNYITLSAAAPVFMSKISALIDWVWKQRNDGCTNFLLDLIKRGPDFVVIP</sequence>